<organism evidence="6 7">
    <name type="scientific">Candidatus Viridilinea halotolerans</name>
    <dbReference type="NCBI Taxonomy" id="2491704"/>
    <lineage>
        <taxon>Bacteria</taxon>
        <taxon>Bacillati</taxon>
        <taxon>Chloroflexota</taxon>
        <taxon>Chloroflexia</taxon>
        <taxon>Chloroflexales</taxon>
        <taxon>Chloroflexineae</taxon>
        <taxon>Oscillochloridaceae</taxon>
        <taxon>Candidatus Viridilinea</taxon>
    </lineage>
</organism>
<keyword evidence="4 5" id="KW-0472">Membrane</keyword>
<reference evidence="6 7" key="1">
    <citation type="submission" date="2018-12" db="EMBL/GenBank/DDBJ databases">
        <title>Genome Sequence of Candidatus Viridilinea halotolerans isolated from saline sulfide-rich spring.</title>
        <authorList>
            <person name="Grouzdev D.S."/>
            <person name="Burganskaya E.I."/>
            <person name="Krutkina M.S."/>
            <person name="Sukhacheva M.V."/>
            <person name="Gorlenko V.M."/>
        </authorList>
    </citation>
    <scope>NUCLEOTIDE SEQUENCE [LARGE SCALE GENOMIC DNA]</scope>
    <source>
        <strain evidence="6">Chok-6</strain>
    </source>
</reference>
<dbReference type="GO" id="GO:0016020">
    <property type="term" value="C:membrane"/>
    <property type="evidence" value="ECO:0007669"/>
    <property type="project" value="UniProtKB-SubCell"/>
</dbReference>
<accession>A0A426U866</accession>
<evidence type="ECO:0000313" key="6">
    <source>
        <dbReference type="EMBL" id="RRR76319.1"/>
    </source>
</evidence>
<protein>
    <submittedName>
        <fullName evidence="6">CvpA family protein</fullName>
    </submittedName>
</protein>
<sequence length="185" mass="20454">MNFMDVLFVLIFISALATGFFQGMIRLLIVIAALYLATVLASLYYVPLGNFFIRQFGSQGDVSRYIAFALVHMLSFFLLSLAGLYTFRYAKLPGSLEYLDRIVGTVLGMMLGGLIVGLTASILWSLMISRGGGNLDMPIFQMIGRSVGSSFIVRYFAEVVLPLAFSYLMPILPSGAQWIFLAQNQ</sequence>
<dbReference type="GO" id="GO:0009403">
    <property type="term" value="P:toxin biosynthetic process"/>
    <property type="evidence" value="ECO:0007669"/>
    <property type="project" value="InterPro"/>
</dbReference>
<comment type="caution">
    <text evidence="6">The sequence shown here is derived from an EMBL/GenBank/DDBJ whole genome shotgun (WGS) entry which is preliminary data.</text>
</comment>
<dbReference type="Proteomes" id="UP000280307">
    <property type="component" value="Unassembled WGS sequence"/>
</dbReference>
<name>A0A426U866_9CHLR</name>
<evidence type="ECO:0000256" key="2">
    <source>
        <dbReference type="ARBA" id="ARBA00022692"/>
    </source>
</evidence>
<keyword evidence="3 5" id="KW-1133">Transmembrane helix</keyword>
<evidence type="ECO:0000256" key="3">
    <source>
        <dbReference type="ARBA" id="ARBA00022989"/>
    </source>
</evidence>
<comment type="subcellular location">
    <subcellularLocation>
        <location evidence="1">Membrane</location>
        <topology evidence="1">Multi-pass membrane protein</topology>
    </subcellularLocation>
</comment>
<evidence type="ECO:0000256" key="4">
    <source>
        <dbReference type="ARBA" id="ARBA00023136"/>
    </source>
</evidence>
<dbReference type="EMBL" id="RSAS01000126">
    <property type="protein sequence ID" value="RRR76319.1"/>
    <property type="molecule type" value="Genomic_DNA"/>
</dbReference>
<dbReference type="AlphaFoldDB" id="A0A426U866"/>
<dbReference type="Pfam" id="PF02674">
    <property type="entry name" value="Colicin_V"/>
    <property type="match status" value="1"/>
</dbReference>
<proteinExistence type="predicted"/>
<evidence type="ECO:0000313" key="7">
    <source>
        <dbReference type="Proteomes" id="UP000280307"/>
    </source>
</evidence>
<evidence type="ECO:0000256" key="1">
    <source>
        <dbReference type="ARBA" id="ARBA00004141"/>
    </source>
</evidence>
<keyword evidence="2 5" id="KW-0812">Transmembrane</keyword>
<evidence type="ECO:0000256" key="5">
    <source>
        <dbReference type="SAM" id="Phobius"/>
    </source>
</evidence>
<feature type="transmembrane region" description="Helical" evidence="5">
    <location>
        <begin position="27"/>
        <end position="53"/>
    </location>
</feature>
<feature type="transmembrane region" description="Helical" evidence="5">
    <location>
        <begin position="107"/>
        <end position="127"/>
    </location>
</feature>
<dbReference type="InterPro" id="IPR003825">
    <property type="entry name" value="Colicin-V_CvpA"/>
</dbReference>
<feature type="transmembrane region" description="Helical" evidence="5">
    <location>
        <begin position="65"/>
        <end position="87"/>
    </location>
</feature>
<feature type="transmembrane region" description="Helical" evidence="5">
    <location>
        <begin position="163"/>
        <end position="181"/>
    </location>
</feature>
<gene>
    <name evidence="6" type="ORF">EI684_03255</name>
</gene>